<keyword evidence="8 10" id="KW-0472">Membrane</keyword>
<evidence type="ECO:0000313" key="12">
    <source>
        <dbReference type="Proteomes" id="UP000235965"/>
    </source>
</evidence>
<feature type="transmembrane region" description="Helical" evidence="10">
    <location>
        <begin position="43"/>
        <end position="64"/>
    </location>
</feature>
<dbReference type="AlphaFoldDB" id="A0A2J7Q2L4"/>
<organism evidence="11 12">
    <name type="scientific">Cryptotermes secundus</name>
    <dbReference type="NCBI Taxonomy" id="105785"/>
    <lineage>
        <taxon>Eukaryota</taxon>
        <taxon>Metazoa</taxon>
        <taxon>Ecdysozoa</taxon>
        <taxon>Arthropoda</taxon>
        <taxon>Hexapoda</taxon>
        <taxon>Insecta</taxon>
        <taxon>Pterygota</taxon>
        <taxon>Neoptera</taxon>
        <taxon>Polyneoptera</taxon>
        <taxon>Dictyoptera</taxon>
        <taxon>Blattodea</taxon>
        <taxon>Blattoidea</taxon>
        <taxon>Termitoidae</taxon>
        <taxon>Kalotermitidae</taxon>
        <taxon>Cryptotermitinae</taxon>
        <taxon>Cryptotermes</taxon>
    </lineage>
</organism>
<dbReference type="GO" id="GO:0019367">
    <property type="term" value="P:fatty acid elongation, saturated fatty acid"/>
    <property type="evidence" value="ECO:0007669"/>
    <property type="project" value="TreeGrafter"/>
</dbReference>
<gene>
    <name evidence="11" type="ORF">B7P43_G02162</name>
</gene>
<reference evidence="11 12" key="1">
    <citation type="submission" date="2017-12" db="EMBL/GenBank/DDBJ databases">
        <title>Hemimetabolous genomes reveal molecular basis of termite eusociality.</title>
        <authorList>
            <person name="Harrison M.C."/>
            <person name="Jongepier E."/>
            <person name="Robertson H.M."/>
            <person name="Arning N."/>
            <person name="Bitard-Feildel T."/>
            <person name="Chao H."/>
            <person name="Childers C.P."/>
            <person name="Dinh H."/>
            <person name="Doddapaneni H."/>
            <person name="Dugan S."/>
            <person name="Gowin J."/>
            <person name="Greiner C."/>
            <person name="Han Y."/>
            <person name="Hu H."/>
            <person name="Hughes D.S.T."/>
            <person name="Huylmans A.-K."/>
            <person name="Kemena C."/>
            <person name="Kremer L.P.M."/>
            <person name="Lee S.L."/>
            <person name="Lopez-Ezquerra A."/>
            <person name="Mallet L."/>
            <person name="Monroy-Kuhn J.M."/>
            <person name="Moser A."/>
            <person name="Murali S.C."/>
            <person name="Muzny D.M."/>
            <person name="Otani S."/>
            <person name="Piulachs M.-D."/>
            <person name="Poelchau M."/>
            <person name="Qu J."/>
            <person name="Schaub F."/>
            <person name="Wada-Katsumata A."/>
            <person name="Worley K.C."/>
            <person name="Xie Q."/>
            <person name="Ylla G."/>
            <person name="Poulsen M."/>
            <person name="Gibbs R.A."/>
            <person name="Schal C."/>
            <person name="Richards S."/>
            <person name="Belles X."/>
            <person name="Korb J."/>
            <person name="Bornberg-Bauer E."/>
        </authorList>
    </citation>
    <scope>NUCLEOTIDE SEQUENCE [LARGE SCALE GENOMIC DNA]</scope>
    <source>
        <tissue evidence="11">Whole body</tissue>
    </source>
</reference>
<accession>A0A2J7Q2L4</accession>
<evidence type="ECO:0000256" key="7">
    <source>
        <dbReference type="ARBA" id="ARBA00023098"/>
    </source>
</evidence>
<dbReference type="GO" id="GO:0034625">
    <property type="term" value="P:fatty acid elongation, monounsaturated fatty acid"/>
    <property type="evidence" value="ECO:0007669"/>
    <property type="project" value="TreeGrafter"/>
</dbReference>
<evidence type="ECO:0000256" key="10">
    <source>
        <dbReference type="RuleBase" id="RU361115"/>
    </source>
</evidence>
<keyword evidence="5 10" id="KW-0276">Fatty acid metabolism</keyword>
<dbReference type="InterPro" id="IPR030457">
    <property type="entry name" value="ELO_CS"/>
</dbReference>
<comment type="caution">
    <text evidence="11">The sequence shown here is derived from an EMBL/GenBank/DDBJ whole genome shotgun (WGS) entry which is preliminary data.</text>
</comment>
<name>A0A2J7Q2L4_9NEOP</name>
<keyword evidence="2 10" id="KW-0444">Lipid biosynthesis</keyword>
<comment type="catalytic activity">
    <reaction evidence="10">
        <text>a very-long-chain acyl-CoA + malonyl-CoA + H(+) = a very-long-chain 3-oxoacyl-CoA + CO2 + CoA</text>
        <dbReference type="Rhea" id="RHEA:32727"/>
        <dbReference type="ChEBI" id="CHEBI:15378"/>
        <dbReference type="ChEBI" id="CHEBI:16526"/>
        <dbReference type="ChEBI" id="CHEBI:57287"/>
        <dbReference type="ChEBI" id="CHEBI:57384"/>
        <dbReference type="ChEBI" id="CHEBI:90725"/>
        <dbReference type="ChEBI" id="CHEBI:90736"/>
        <dbReference type="EC" id="2.3.1.199"/>
    </reaction>
</comment>
<comment type="subcellular location">
    <subcellularLocation>
        <location evidence="1">Membrane</location>
        <topology evidence="1">Multi-pass membrane protein</topology>
    </subcellularLocation>
</comment>
<dbReference type="EC" id="2.3.1.199" evidence="10"/>
<keyword evidence="3 10" id="KW-0808">Transferase</keyword>
<feature type="transmembrane region" description="Helical" evidence="10">
    <location>
        <begin position="6"/>
        <end position="22"/>
    </location>
</feature>
<comment type="caution">
    <text evidence="10">Lacks conserved residue(s) required for the propagation of feature annotation.</text>
</comment>
<evidence type="ECO:0000256" key="9">
    <source>
        <dbReference type="ARBA" id="ARBA00023160"/>
    </source>
</evidence>
<sequence>MGSPWPVLFIGISYLYFVKSLGPCLMKNRPAFNLDRTIRMYNLVQIILCAFLFKMVSYNCVIFLKINVHDLANNKAALNLRPLRNQGLVTIISRKKRHPTISGPKSLLQVFFVLRKKSNQVTFLHVYHHIMMLFTVWAATKFVPGGHGEMVVYVNSFVHVVMYSYYFMTSMWPQYRNNLWWKKYITQLQMVNNTDINSIHFSCLLPSVTTFKCRLHIVTCRSVVRRGPQHTRGQKY</sequence>
<evidence type="ECO:0000256" key="5">
    <source>
        <dbReference type="ARBA" id="ARBA00022832"/>
    </source>
</evidence>
<proteinExistence type="inferred from homology"/>
<comment type="similarity">
    <text evidence="10">Belongs to the ELO family.</text>
</comment>
<dbReference type="PANTHER" id="PTHR11157:SF69">
    <property type="entry name" value="ELONGATION OF VERY LONG CHAIN FATTY ACIDS PROTEIN 7"/>
    <property type="match status" value="1"/>
</dbReference>
<keyword evidence="9 10" id="KW-0275">Fatty acid biosynthesis</keyword>
<keyword evidence="7 10" id="KW-0443">Lipid metabolism</keyword>
<evidence type="ECO:0000256" key="2">
    <source>
        <dbReference type="ARBA" id="ARBA00022516"/>
    </source>
</evidence>
<dbReference type="GO" id="GO:0042761">
    <property type="term" value="P:very long-chain fatty acid biosynthetic process"/>
    <property type="evidence" value="ECO:0007669"/>
    <property type="project" value="TreeGrafter"/>
</dbReference>
<evidence type="ECO:0000256" key="6">
    <source>
        <dbReference type="ARBA" id="ARBA00022989"/>
    </source>
</evidence>
<keyword evidence="6 10" id="KW-1133">Transmembrane helix</keyword>
<protein>
    <recommendedName>
        <fullName evidence="10">Elongation of very long chain fatty acids protein</fullName>
        <ecNumber evidence="10">2.3.1.199</ecNumber>
    </recommendedName>
    <alternativeName>
        <fullName evidence="10">Very-long-chain 3-oxoacyl-CoA synthase</fullName>
    </alternativeName>
</protein>
<dbReference type="GO" id="GO:0005789">
    <property type="term" value="C:endoplasmic reticulum membrane"/>
    <property type="evidence" value="ECO:0007669"/>
    <property type="project" value="TreeGrafter"/>
</dbReference>
<dbReference type="Pfam" id="PF01151">
    <property type="entry name" value="ELO"/>
    <property type="match status" value="1"/>
</dbReference>
<dbReference type="PROSITE" id="PS01188">
    <property type="entry name" value="ELO"/>
    <property type="match status" value="1"/>
</dbReference>
<evidence type="ECO:0000256" key="1">
    <source>
        <dbReference type="ARBA" id="ARBA00004141"/>
    </source>
</evidence>
<dbReference type="STRING" id="105785.A0A2J7Q2L4"/>
<dbReference type="InterPro" id="IPR002076">
    <property type="entry name" value="ELO_fam"/>
</dbReference>
<evidence type="ECO:0000256" key="8">
    <source>
        <dbReference type="ARBA" id="ARBA00023136"/>
    </source>
</evidence>
<dbReference type="GO" id="GO:0034626">
    <property type="term" value="P:fatty acid elongation, polyunsaturated fatty acid"/>
    <property type="evidence" value="ECO:0007669"/>
    <property type="project" value="TreeGrafter"/>
</dbReference>
<dbReference type="OrthoDB" id="434092at2759"/>
<dbReference type="GO" id="GO:0009922">
    <property type="term" value="F:fatty acid elongase activity"/>
    <property type="evidence" value="ECO:0007669"/>
    <property type="project" value="UniProtKB-EC"/>
</dbReference>
<dbReference type="EMBL" id="NEVH01019369">
    <property type="protein sequence ID" value="PNF22828.1"/>
    <property type="molecule type" value="Genomic_DNA"/>
</dbReference>
<feature type="transmembrane region" description="Helical" evidence="10">
    <location>
        <begin position="126"/>
        <end position="143"/>
    </location>
</feature>
<evidence type="ECO:0000313" key="11">
    <source>
        <dbReference type="EMBL" id="PNF22828.1"/>
    </source>
</evidence>
<dbReference type="Proteomes" id="UP000235965">
    <property type="component" value="Unassembled WGS sequence"/>
</dbReference>
<dbReference type="GO" id="GO:0030148">
    <property type="term" value="P:sphingolipid biosynthetic process"/>
    <property type="evidence" value="ECO:0007669"/>
    <property type="project" value="TreeGrafter"/>
</dbReference>
<dbReference type="InParanoid" id="A0A2J7Q2L4"/>
<dbReference type="PANTHER" id="PTHR11157">
    <property type="entry name" value="FATTY ACID ACYL TRANSFERASE-RELATED"/>
    <property type="match status" value="1"/>
</dbReference>
<keyword evidence="4 10" id="KW-0812">Transmembrane</keyword>
<feature type="transmembrane region" description="Helical" evidence="10">
    <location>
        <begin position="150"/>
        <end position="168"/>
    </location>
</feature>
<evidence type="ECO:0000256" key="3">
    <source>
        <dbReference type="ARBA" id="ARBA00022679"/>
    </source>
</evidence>
<evidence type="ECO:0000256" key="4">
    <source>
        <dbReference type="ARBA" id="ARBA00022692"/>
    </source>
</evidence>
<keyword evidence="12" id="KW-1185">Reference proteome</keyword>